<evidence type="ECO:0000313" key="1">
    <source>
        <dbReference type="EMBL" id="OTP65371.1"/>
    </source>
</evidence>
<reference evidence="1 4" key="2">
    <citation type="submission" date="2017-03" db="EMBL/GenBank/DDBJ databases">
        <title>Genome analysis of strain PAMC 26577.</title>
        <authorList>
            <person name="Oh H.-M."/>
            <person name="Yang J.-A."/>
        </authorList>
    </citation>
    <scope>NUCLEOTIDE SEQUENCE [LARGE SCALE GENOMIC DNA]</scope>
    <source>
        <strain evidence="1 4">PAMC 26577</strain>
    </source>
</reference>
<protein>
    <submittedName>
        <fullName evidence="1">Uncharacterized protein</fullName>
    </submittedName>
</protein>
<gene>
    <name evidence="2" type="ORF">PAMC26510_35615</name>
    <name evidence="1" type="ORF">PAMC26577_39740</name>
</gene>
<proteinExistence type="predicted"/>
<sequence>MSVKLVTAAAYLSGIALMRRAIAVRAKLLEKNRIGSHENFRVAVTVERTWSN</sequence>
<reference evidence="2 3" key="1">
    <citation type="submission" date="2017-03" db="EMBL/GenBank/DDBJ databases">
        <title>Genome analysis of strain PAMC 26510.</title>
        <authorList>
            <person name="Oh H.-M."/>
            <person name="Yang J.-A."/>
        </authorList>
    </citation>
    <scope>NUCLEOTIDE SEQUENCE [LARGE SCALE GENOMIC DNA]</scope>
    <source>
        <strain evidence="2 3">PAMC 26510</strain>
    </source>
</reference>
<evidence type="ECO:0000313" key="2">
    <source>
        <dbReference type="EMBL" id="OTP66301.1"/>
    </source>
</evidence>
<name>A0A242M2S0_CABSO</name>
<dbReference type="EMBL" id="NBTZ01000181">
    <property type="protein sequence ID" value="OTP65371.1"/>
    <property type="molecule type" value="Genomic_DNA"/>
</dbReference>
<organism evidence="1 4">
    <name type="scientific">Caballeronia sordidicola</name>
    <name type="common">Burkholderia sordidicola</name>
    <dbReference type="NCBI Taxonomy" id="196367"/>
    <lineage>
        <taxon>Bacteria</taxon>
        <taxon>Pseudomonadati</taxon>
        <taxon>Pseudomonadota</taxon>
        <taxon>Betaproteobacteria</taxon>
        <taxon>Burkholderiales</taxon>
        <taxon>Burkholderiaceae</taxon>
        <taxon>Caballeronia</taxon>
    </lineage>
</organism>
<accession>A0A242M2S0</accession>
<dbReference type="Proteomes" id="UP000195221">
    <property type="component" value="Unassembled WGS sequence"/>
</dbReference>
<dbReference type="EMBL" id="NBTY01000202">
    <property type="protein sequence ID" value="OTP66301.1"/>
    <property type="molecule type" value="Genomic_DNA"/>
</dbReference>
<evidence type="ECO:0000313" key="4">
    <source>
        <dbReference type="Proteomes" id="UP000195221"/>
    </source>
</evidence>
<evidence type="ECO:0000313" key="3">
    <source>
        <dbReference type="Proteomes" id="UP000194546"/>
    </source>
</evidence>
<dbReference type="AlphaFoldDB" id="A0A242M2S0"/>
<dbReference type="Proteomes" id="UP000194546">
    <property type="component" value="Unassembled WGS sequence"/>
</dbReference>
<comment type="caution">
    <text evidence="1">The sequence shown here is derived from an EMBL/GenBank/DDBJ whole genome shotgun (WGS) entry which is preliminary data.</text>
</comment>